<dbReference type="AlphaFoldDB" id="C6XJN7"/>
<evidence type="ECO:0000313" key="2">
    <source>
        <dbReference type="EMBL" id="ACT59332.1"/>
    </source>
</evidence>
<dbReference type="EMBL" id="CP001678">
    <property type="protein sequence ID" value="ACT59332.1"/>
    <property type="molecule type" value="Genomic_DNA"/>
</dbReference>
<organism evidence="2 3">
    <name type="scientific">Hirschia baltica (strain ATCC 49814 / DSM 5838 / IFAM 1418)</name>
    <dbReference type="NCBI Taxonomy" id="582402"/>
    <lineage>
        <taxon>Bacteria</taxon>
        <taxon>Pseudomonadati</taxon>
        <taxon>Pseudomonadota</taxon>
        <taxon>Alphaproteobacteria</taxon>
        <taxon>Hyphomonadales</taxon>
        <taxon>Hyphomonadaceae</taxon>
        <taxon>Hirschia</taxon>
    </lineage>
</organism>
<dbReference type="Proteomes" id="UP000002745">
    <property type="component" value="Chromosome"/>
</dbReference>
<keyword evidence="1" id="KW-0812">Transmembrane</keyword>
<protein>
    <recommendedName>
        <fullName evidence="4">DUF2061 domain-containing protein</fullName>
    </recommendedName>
</protein>
<dbReference type="KEGG" id="hba:Hbal_1644"/>
<name>C6XJN7_HIRBI</name>
<reference evidence="3" key="1">
    <citation type="journal article" date="2011" name="J. Bacteriol.">
        <title>Genome sequences of eight morphologically diverse alphaproteobacteria.</title>
        <authorList>
            <consortium name="US DOE Joint Genome Institute"/>
            <person name="Brown P.J."/>
            <person name="Kysela D.T."/>
            <person name="Buechlein A."/>
            <person name="Hemmerich C."/>
            <person name="Brun Y.V."/>
        </authorList>
    </citation>
    <scope>NUCLEOTIDE SEQUENCE [LARGE SCALE GENOMIC DNA]</scope>
    <source>
        <strain evidence="3">ATCC 49814 / DSM 5838 / IFAM 1418</strain>
    </source>
</reference>
<evidence type="ECO:0000256" key="1">
    <source>
        <dbReference type="SAM" id="Phobius"/>
    </source>
</evidence>
<keyword evidence="1" id="KW-0472">Membrane</keyword>
<sequence length="62" mass="7618">MQENRSIGKVILRGLPMILVTMISSWYIVRNHEGAMFFLIIEFLILYFFYFLWEYYFAKILK</sequence>
<evidence type="ECO:0008006" key="4">
    <source>
        <dbReference type="Google" id="ProtNLM"/>
    </source>
</evidence>
<proteinExistence type="predicted"/>
<dbReference type="STRING" id="582402.Hbal_1644"/>
<feature type="transmembrane region" description="Helical" evidence="1">
    <location>
        <begin position="12"/>
        <end position="29"/>
    </location>
</feature>
<keyword evidence="3" id="KW-1185">Reference proteome</keyword>
<keyword evidence="1" id="KW-1133">Transmembrane helix</keyword>
<accession>C6XJN7</accession>
<evidence type="ECO:0000313" key="3">
    <source>
        <dbReference type="Proteomes" id="UP000002745"/>
    </source>
</evidence>
<feature type="transmembrane region" description="Helical" evidence="1">
    <location>
        <begin position="35"/>
        <end position="53"/>
    </location>
</feature>
<dbReference type="HOGENOM" id="CLU_2898071_0_0_5"/>
<gene>
    <name evidence="2" type="ordered locus">Hbal_1644</name>
</gene>